<comment type="similarity">
    <text evidence="2 7">Belongs to the FlgA family.</text>
</comment>
<evidence type="ECO:0000256" key="3">
    <source>
        <dbReference type="ARBA" id="ARBA00014754"/>
    </source>
</evidence>
<dbReference type="Gene3D" id="3.90.1210.10">
    <property type="entry name" value="Antifreeze-like/N-acetylneuraminic acid synthase C-terminal domain"/>
    <property type="match status" value="1"/>
</dbReference>
<dbReference type="Pfam" id="PF17656">
    <property type="entry name" value="ChapFlgA_N"/>
    <property type="match status" value="1"/>
</dbReference>
<evidence type="ECO:0000256" key="2">
    <source>
        <dbReference type="ARBA" id="ARBA00010474"/>
    </source>
</evidence>
<dbReference type="SMART" id="SM00858">
    <property type="entry name" value="SAF"/>
    <property type="match status" value="1"/>
</dbReference>
<dbReference type="CDD" id="cd11614">
    <property type="entry name" value="SAF_CpaB_FlgA_like"/>
    <property type="match status" value="1"/>
</dbReference>
<dbReference type="EMBL" id="CP003051">
    <property type="protein sequence ID" value="AGA89161.1"/>
    <property type="molecule type" value="Genomic_DNA"/>
</dbReference>
<dbReference type="PANTHER" id="PTHR36307:SF1">
    <property type="entry name" value="FLAGELLA BASAL BODY P-RING FORMATION PROTEIN FLGA"/>
    <property type="match status" value="1"/>
</dbReference>
<dbReference type="Gene3D" id="2.30.30.760">
    <property type="match status" value="1"/>
</dbReference>
<dbReference type="NCBIfam" id="TIGR03170">
    <property type="entry name" value="flgA_cterm"/>
    <property type="match status" value="1"/>
</dbReference>
<name>L0GT32_9GAMM</name>
<keyword evidence="9" id="KW-0282">Flagellum</keyword>
<dbReference type="eggNOG" id="COG1261">
    <property type="taxonomic scope" value="Bacteria"/>
</dbReference>
<dbReference type="HOGENOM" id="CLU_070510_4_1_6"/>
<dbReference type="InterPro" id="IPR013974">
    <property type="entry name" value="SAF"/>
</dbReference>
<protein>
    <recommendedName>
        <fullName evidence="3 7">Flagella basal body P-ring formation protein FlgA</fullName>
    </recommendedName>
</protein>
<dbReference type="Proteomes" id="UP000010816">
    <property type="component" value="Chromosome"/>
</dbReference>
<dbReference type="InterPro" id="IPR039246">
    <property type="entry name" value="Flagellar_FlgA"/>
</dbReference>
<keyword evidence="9" id="KW-0969">Cilium</keyword>
<feature type="domain" description="SAF" evidence="8">
    <location>
        <begin position="125"/>
        <end position="187"/>
    </location>
</feature>
<dbReference type="InterPro" id="IPR017585">
    <property type="entry name" value="SAF_FlgA"/>
</dbReference>
<dbReference type="AlphaFoldDB" id="L0GT32"/>
<keyword evidence="4" id="KW-0732">Signal</keyword>
<gene>
    <name evidence="9" type="ORF">Thimo_0291</name>
</gene>
<reference evidence="9 10" key="1">
    <citation type="submission" date="2011-09" db="EMBL/GenBank/DDBJ databases">
        <title>Complete sequence of chromosome of Thioflavicoccus mobilis 8321.</title>
        <authorList>
            <consortium name="US DOE Joint Genome Institute"/>
            <person name="Lucas S."/>
            <person name="Han J."/>
            <person name="Lapidus A."/>
            <person name="Cheng J.-F."/>
            <person name="Goodwin L."/>
            <person name="Pitluck S."/>
            <person name="Peters L."/>
            <person name="Ovchinnikova G."/>
            <person name="Lu M."/>
            <person name="Detter J.C."/>
            <person name="Han C."/>
            <person name="Tapia R."/>
            <person name="Land M."/>
            <person name="Hauser L."/>
            <person name="Kyrpides N."/>
            <person name="Ivanova N."/>
            <person name="Pagani I."/>
            <person name="Vogl K."/>
            <person name="Liu Z."/>
            <person name="Imhoff J."/>
            <person name="Thiel V."/>
            <person name="Frigaard N.-U."/>
            <person name="Bryant D."/>
            <person name="Woyke T."/>
        </authorList>
    </citation>
    <scope>NUCLEOTIDE SEQUENCE [LARGE SCALE GENOMIC DNA]</scope>
    <source>
        <strain evidence="9 10">8321</strain>
    </source>
</reference>
<dbReference type="InterPro" id="IPR041231">
    <property type="entry name" value="FlgA_N"/>
</dbReference>
<keyword evidence="5 7" id="KW-0574">Periplasm</keyword>
<accession>L0GT32</accession>
<evidence type="ECO:0000313" key="10">
    <source>
        <dbReference type="Proteomes" id="UP000010816"/>
    </source>
</evidence>
<evidence type="ECO:0000256" key="5">
    <source>
        <dbReference type="ARBA" id="ARBA00022764"/>
    </source>
</evidence>
<evidence type="ECO:0000256" key="4">
    <source>
        <dbReference type="ARBA" id="ARBA00022729"/>
    </source>
</evidence>
<dbReference type="Pfam" id="PF13144">
    <property type="entry name" value="ChapFlgA"/>
    <property type="match status" value="1"/>
</dbReference>
<evidence type="ECO:0000259" key="8">
    <source>
        <dbReference type="SMART" id="SM00858"/>
    </source>
</evidence>
<dbReference type="STRING" id="765912.Thimo_0291"/>
<keyword evidence="7" id="KW-1005">Bacterial flagellum biogenesis</keyword>
<evidence type="ECO:0000256" key="1">
    <source>
        <dbReference type="ARBA" id="ARBA00004418"/>
    </source>
</evidence>
<proteinExistence type="inferred from homology"/>
<organism evidence="9 10">
    <name type="scientific">Thioflavicoccus mobilis 8321</name>
    <dbReference type="NCBI Taxonomy" id="765912"/>
    <lineage>
        <taxon>Bacteria</taxon>
        <taxon>Pseudomonadati</taxon>
        <taxon>Pseudomonadota</taxon>
        <taxon>Gammaproteobacteria</taxon>
        <taxon>Chromatiales</taxon>
        <taxon>Chromatiaceae</taxon>
        <taxon>Thioflavicoccus</taxon>
    </lineage>
</organism>
<dbReference type="PANTHER" id="PTHR36307">
    <property type="entry name" value="FLAGELLA BASAL BODY P-RING FORMATION PROTEIN FLGA"/>
    <property type="match status" value="1"/>
</dbReference>
<dbReference type="GO" id="GO:0042597">
    <property type="term" value="C:periplasmic space"/>
    <property type="evidence" value="ECO:0007669"/>
    <property type="project" value="UniProtKB-SubCell"/>
</dbReference>
<comment type="subcellular location">
    <subcellularLocation>
        <location evidence="1 7">Periplasm</location>
    </subcellularLocation>
</comment>
<dbReference type="KEGG" id="tmb:Thimo_0291"/>
<keyword evidence="9" id="KW-0966">Cell projection</keyword>
<evidence type="ECO:0000256" key="6">
    <source>
        <dbReference type="ARBA" id="ARBA00025643"/>
    </source>
</evidence>
<dbReference type="GO" id="GO:0044780">
    <property type="term" value="P:bacterial-type flagellum assembly"/>
    <property type="evidence" value="ECO:0007669"/>
    <property type="project" value="InterPro"/>
</dbReference>
<sequence length="250" mass="27315">MLYRTNFKSGAGIGCFLCARYNAVLTAILALILCGFSQADQLQDLDGIRVAVESFVAAQIPEGSGERSIEVTSLDSRLRLTACEEGLQTFFAPGSRLGSRRTVGVNCAAPRQWTIYVSVRVIYRGEVLVAARSMSRGTELEPRDLVFEVRDLEQGPSGYLTDPFQAVGKRLKRPLRLGSPVTDSVLEEIQLVERGQRVWLVVESGRLSVRLMGTALEAGAPGDRIRVQNDESERIVQGVVGDDGLVRVAM</sequence>
<evidence type="ECO:0000256" key="7">
    <source>
        <dbReference type="RuleBase" id="RU362063"/>
    </source>
</evidence>
<keyword evidence="10" id="KW-1185">Reference proteome</keyword>
<evidence type="ECO:0000313" key="9">
    <source>
        <dbReference type="EMBL" id="AGA89161.1"/>
    </source>
</evidence>
<comment type="function">
    <text evidence="6 7">Involved in the assembly process of the P-ring formation. It may associate with FlgF on the rod constituting a structure essential for the P-ring assembly or may act as a modulator protein for the P-ring assembly.</text>
</comment>